<dbReference type="AlphaFoldDB" id="Q5JF04"/>
<sequence length="54" mass="6084">MSPMKWPLVFIVVFLLLSGVFYVELCKNREITENNAACTAGTAVMDLEKEAYKV</sequence>
<dbReference type="GeneID" id="78447043"/>
<dbReference type="EnsemblBacteria" id="BAD84719">
    <property type="protein sequence ID" value="BAD84719"/>
    <property type="gene ID" value="TK0530"/>
</dbReference>
<keyword evidence="3" id="KW-1185">Reference proteome</keyword>
<organism evidence="2 3">
    <name type="scientific">Thermococcus kodakarensis (strain ATCC BAA-918 / JCM 12380 / KOD1)</name>
    <name type="common">Pyrococcus kodakaraensis (strain KOD1)</name>
    <dbReference type="NCBI Taxonomy" id="69014"/>
    <lineage>
        <taxon>Archaea</taxon>
        <taxon>Methanobacteriati</taxon>
        <taxon>Methanobacteriota</taxon>
        <taxon>Thermococci</taxon>
        <taxon>Thermococcales</taxon>
        <taxon>Thermococcaceae</taxon>
        <taxon>Thermococcus</taxon>
    </lineage>
</organism>
<evidence type="ECO:0000256" key="1">
    <source>
        <dbReference type="SAM" id="Phobius"/>
    </source>
</evidence>
<name>Q5JF04_THEKO</name>
<dbReference type="Proteomes" id="UP000000536">
    <property type="component" value="Chromosome"/>
</dbReference>
<dbReference type="InParanoid" id="Q5JF04"/>
<accession>Q5JF04</accession>
<dbReference type="HOGENOM" id="CLU_3039253_0_0_2"/>
<keyword evidence="1" id="KW-1133">Transmembrane helix</keyword>
<reference evidence="2 3" key="1">
    <citation type="journal article" date="2005" name="Genome Res.">
        <title>Complete genome sequence of the hyperthermophilic archaeon Thermococcus kodakaraensis KOD1 and comparison with Pyrococcus genomes.</title>
        <authorList>
            <person name="Fukui T."/>
            <person name="Atomi H."/>
            <person name="Kanai T."/>
            <person name="Matsumi R."/>
            <person name="Fujiwara S."/>
            <person name="Imanaka T."/>
        </authorList>
    </citation>
    <scope>NUCLEOTIDE SEQUENCE [LARGE SCALE GENOMIC DNA]</scope>
    <source>
        <strain evidence="3">ATCC BAA-918 / JCM 12380 / KOD1</strain>
    </source>
</reference>
<dbReference type="PATRIC" id="fig|69014.16.peg.520"/>
<keyword evidence="1" id="KW-0472">Membrane</keyword>
<evidence type="ECO:0000313" key="2">
    <source>
        <dbReference type="EMBL" id="BAD84719.1"/>
    </source>
</evidence>
<evidence type="ECO:0000313" key="3">
    <source>
        <dbReference type="Proteomes" id="UP000000536"/>
    </source>
</evidence>
<dbReference type="KEGG" id="tko:TK0530"/>
<keyword evidence="1" id="KW-0812">Transmembrane</keyword>
<dbReference type="RefSeq" id="WP_011249485.1">
    <property type="nucleotide sequence ID" value="NC_006624.1"/>
</dbReference>
<dbReference type="EMBL" id="AP006878">
    <property type="protein sequence ID" value="BAD84719.1"/>
    <property type="molecule type" value="Genomic_DNA"/>
</dbReference>
<gene>
    <name evidence="2" type="ordered locus">TK0530</name>
</gene>
<proteinExistence type="predicted"/>
<dbReference type="STRING" id="69014.TK0530"/>
<feature type="transmembrane region" description="Helical" evidence="1">
    <location>
        <begin position="6"/>
        <end position="25"/>
    </location>
</feature>
<protein>
    <submittedName>
        <fullName evidence="2">Uncharacterized protein</fullName>
    </submittedName>
</protein>